<feature type="compositionally biased region" description="Basic and acidic residues" evidence="1">
    <location>
        <begin position="68"/>
        <end position="77"/>
    </location>
</feature>
<accession>A0A834TGL2</accession>
<gene>
    <name evidence="3" type="ORF">G2W53_025890</name>
</gene>
<name>A0A834TGL2_9FABA</name>
<keyword evidence="4" id="KW-1185">Reference proteome</keyword>
<dbReference type="EMBL" id="JAAIUW010000008">
    <property type="protein sequence ID" value="KAF7820435.1"/>
    <property type="molecule type" value="Genomic_DNA"/>
</dbReference>
<dbReference type="OrthoDB" id="676808at2759"/>
<evidence type="ECO:0000259" key="2">
    <source>
        <dbReference type="Pfam" id="PF11250"/>
    </source>
</evidence>
<feature type="region of interest" description="Disordered" evidence="1">
    <location>
        <begin position="146"/>
        <end position="170"/>
    </location>
</feature>
<feature type="compositionally biased region" description="Gly residues" evidence="1">
    <location>
        <begin position="79"/>
        <end position="91"/>
    </location>
</feature>
<comment type="caution">
    <text evidence="3">The sequence shown here is derived from an EMBL/GenBank/DDBJ whole genome shotgun (WGS) entry which is preliminary data.</text>
</comment>
<reference evidence="3" key="1">
    <citation type="submission" date="2020-09" db="EMBL/GenBank/DDBJ databases">
        <title>Genome-Enabled Discovery of Anthraquinone Biosynthesis in Senna tora.</title>
        <authorList>
            <person name="Kang S.-H."/>
            <person name="Pandey R.P."/>
            <person name="Lee C.-M."/>
            <person name="Sim J.-S."/>
            <person name="Jeong J.-T."/>
            <person name="Choi B.-S."/>
            <person name="Jung M."/>
            <person name="Ginzburg D."/>
            <person name="Zhao K."/>
            <person name="Won S.Y."/>
            <person name="Oh T.-J."/>
            <person name="Yu Y."/>
            <person name="Kim N.-H."/>
            <person name="Lee O.R."/>
            <person name="Lee T.-H."/>
            <person name="Bashyal P."/>
            <person name="Kim T.-S."/>
            <person name="Lee W.-H."/>
            <person name="Kawkins C."/>
            <person name="Kim C.-K."/>
            <person name="Kim J.S."/>
            <person name="Ahn B.O."/>
            <person name="Rhee S.Y."/>
            <person name="Sohng J.K."/>
        </authorList>
    </citation>
    <scope>NUCLEOTIDE SEQUENCE</scope>
    <source>
        <tissue evidence="3">Leaf</tissue>
    </source>
</reference>
<sequence length="170" mass="18457">MASPHGSLSGHTRTHSSCDICGIENLFNPPLPPLPQDYNNNNIEVVEEEEGKDKTALVPGEGEKKVLEGVAEEEKKNGNGNGGGGGGGGGRVVVWPPPITCLRNVKKGKPYCFMGFDEETQSYVVDQVNIPNAPFFQASREDGRLKLFFNNNPSSPHDDDDDDDDNDEEN</sequence>
<organism evidence="3 4">
    <name type="scientific">Senna tora</name>
    <dbReference type="NCBI Taxonomy" id="362788"/>
    <lineage>
        <taxon>Eukaryota</taxon>
        <taxon>Viridiplantae</taxon>
        <taxon>Streptophyta</taxon>
        <taxon>Embryophyta</taxon>
        <taxon>Tracheophyta</taxon>
        <taxon>Spermatophyta</taxon>
        <taxon>Magnoliopsida</taxon>
        <taxon>eudicotyledons</taxon>
        <taxon>Gunneridae</taxon>
        <taxon>Pentapetalae</taxon>
        <taxon>rosids</taxon>
        <taxon>fabids</taxon>
        <taxon>Fabales</taxon>
        <taxon>Fabaceae</taxon>
        <taxon>Caesalpinioideae</taxon>
        <taxon>Cassia clade</taxon>
        <taxon>Senna</taxon>
    </lineage>
</organism>
<evidence type="ECO:0000313" key="4">
    <source>
        <dbReference type="Proteomes" id="UP000634136"/>
    </source>
</evidence>
<evidence type="ECO:0000256" key="1">
    <source>
        <dbReference type="SAM" id="MobiDB-lite"/>
    </source>
</evidence>
<dbReference type="Pfam" id="PF11250">
    <property type="entry name" value="FAF"/>
    <property type="match status" value="1"/>
</dbReference>
<dbReference type="Proteomes" id="UP000634136">
    <property type="component" value="Unassembled WGS sequence"/>
</dbReference>
<dbReference type="InterPro" id="IPR046431">
    <property type="entry name" value="FAF_dom"/>
</dbReference>
<dbReference type="AlphaFoldDB" id="A0A834TGL2"/>
<feature type="compositionally biased region" description="Acidic residues" evidence="1">
    <location>
        <begin position="158"/>
        <end position="170"/>
    </location>
</feature>
<feature type="region of interest" description="Disordered" evidence="1">
    <location>
        <begin position="68"/>
        <end position="91"/>
    </location>
</feature>
<proteinExistence type="predicted"/>
<feature type="domain" description="FAF" evidence="2">
    <location>
        <begin position="95"/>
        <end position="149"/>
    </location>
</feature>
<evidence type="ECO:0000313" key="3">
    <source>
        <dbReference type="EMBL" id="KAF7820435.1"/>
    </source>
</evidence>
<protein>
    <submittedName>
        <fullName evidence="3">Protein FANTASTIC FOUR 1</fullName>
    </submittedName>
</protein>